<proteinExistence type="predicted"/>
<evidence type="ECO:0000256" key="1">
    <source>
        <dbReference type="SAM" id="MobiDB-lite"/>
    </source>
</evidence>
<comment type="caution">
    <text evidence="2">The sequence shown here is derived from an EMBL/GenBank/DDBJ whole genome shotgun (WGS) entry which is preliminary data.</text>
</comment>
<gene>
    <name evidence="2" type="ORF">KIN20_001784</name>
</gene>
<name>A0AAD5LWQ1_PARTN</name>
<evidence type="ECO:0000313" key="2">
    <source>
        <dbReference type="EMBL" id="KAJ1346865.1"/>
    </source>
</evidence>
<evidence type="ECO:0000313" key="3">
    <source>
        <dbReference type="Proteomes" id="UP001196413"/>
    </source>
</evidence>
<keyword evidence="3" id="KW-1185">Reference proteome</keyword>
<accession>A0AAD5LWQ1</accession>
<reference evidence="2" key="1">
    <citation type="submission" date="2021-06" db="EMBL/GenBank/DDBJ databases">
        <title>Parelaphostrongylus tenuis whole genome reference sequence.</title>
        <authorList>
            <person name="Garwood T.J."/>
            <person name="Larsen P.A."/>
            <person name="Fountain-Jones N.M."/>
            <person name="Garbe J.R."/>
            <person name="Macchietto M.G."/>
            <person name="Kania S.A."/>
            <person name="Gerhold R.W."/>
            <person name="Richards J.E."/>
            <person name="Wolf T.M."/>
        </authorList>
    </citation>
    <scope>NUCLEOTIDE SEQUENCE</scope>
    <source>
        <strain evidence="2">MNPRO001-30</strain>
        <tissue evidence="2">Meninges</tissue>
    </source>
</reference>
<feature type="region of interest" description="Disordered" evidence="1">
    <location>
        <begin position="55"/>
        <end position="86"/>
    </location>
</feature>
<dbReference type="Proteomes" id="UP001196413">
    <property type="component" value="Unassembled WGS sequence"/>
</dbReference>
<dbReference type="AlphaFoldDB" id="A0AAD5LWQ1"/>
<dbReference type="EMBL" id="JAHQIW010000234">
    <property type="protein sequence ID" value="KAJ1346865.1"/>
    <property type="molecule type" value="Genomic_DNA"/>
</dbReference>
<organism evidence="2 3">
    <name type="scientific">Parelaphostrongylus tenuis</name>
    <name type="common">Meningeal worm</name>
    <dbReference type="NCBI Taxonomy" id="148309"/>
    <lineage>
        <taxon>Eukaryota</taxon>
        <taxon>Metazoa</taxon>
        <taxon>Ecdysozoa</taxon>
        <taxon>Nematoda</taxon>
        <taxon>Chromadorea</taxon>
        <taxon>Rhabditida</taxon>
        <taxon>Rhabditina</taxon>
        <taxon>Rhabditomorpha</taxon>
        <taxon>Strongyloidea</taxon>
        <taxon>Metastrongylidae</taxon>
        <taxon>Parelaphostrongylus</taxon>
    </lineage>
</organism>
<sequence length="86" mass="9599">MGFSTDCTHINIEPVYTDLLNDDIVLVHGDFDMICSFKGTVSEVTTVVGGKRLLRQSSRNRQKQVESTRYGGQRSNRGLQEQLGGH</sequence>
<protein>
    <submittedName>
        <fullName evidence="2">Uncharacterized protein</fullName>
    </submittedName>
</protein>